<evidence type="ECO:0000256" key="2">
    <source>
        <dbReference type="ARBA" id="ARBA00022737"/>
    </source>
</evidence>
<keyword evidence="3 6" id="KW-0863">Zinc-finger</keyword>
<organism evidence="9 10">
    <name type="scientific">Steinernema hermaphroditum</name>
    <dbReference type="NCBI Taxonomy" id="289476"/>
    <lineage>
        <taxon>Eukaryota</taxon>
        <taxon>Metazoa</taxon>
        <taxon>Ecdysozoa</taxon>
        <taxon>Nematoda</taxon>
        <taxon>Chromadorea</taxon>
        <taxon>Rhabditida</taxon>
        <taxon>Tylenchina</taxon>
        <taxon>Panagrolaimomorpha</taxon>
        <taxon>Strongyloidoidea</taxon>
        <taxon>Steinernematidae</taxon>
        <taxon>Steinernema</taxon>
    </lineage>
</organism>
<dbReference type="EMBL" id="JAUCMV010000002">
    <property type="protein sequence ID" value="KAK0420509.1"/>
    <property type="molecule type" value="Genomic_DNA"/>
</dbReference>
<feature type="region of interest" description="Disordered" evidence="7">
    <location>
        <begin position="349"/>
        <end position="443"/>
    </location>
</feature>
<name>A0AA39IC53_9BILA</name>
<feature type="region of interest" description="Disordered" evidence="7">
    <location>
        <begin position="297"/>
        <end position="320"/>
    </location>
</feature>
<evidence type="ECO:0000256" key="1">
    <source>
        <dbReference type="ARBA" id="ARBA00022723"/>
    </source>
</evidence>
<dbReference type="FunFam" id="3.30.160.60:FF:000733">
    <property type="entry name" value="Zinc finger protein 236 variant"/>
    <property type="match status" value="1"/>
</dbReference>
<evidence type="ECO:0000313" key="10">
    <source>
        <dbReference type="Proteomes" id="UP001175271"/>
    </source>
</evidence>
<evidence type="ECO:0000256" key="3">
    <source>
        <dbReference type="ARBA" id="ARBA00022771"/>
    </source>
</evidence>
<dbReference type="GO" id="GO:0000122">
    <property type="term" value="P:negative regulation of transcription by RNA polymerase II"/>
    <property type="evidence" value="ECO:0007669"/>
    <property type="project" value="UniProtKB-ARBA"/>
</dbReference>
<accession>A0AA39IC53</accession>
<dbReference type="SUPFAM" id="SSF57667">
    <property type="entry name" value="beta-beta-alpha zinc fingers"/>
    <property type="match status" value="2"/>
</dbReference>
<proteinExistence type="predicted"/>
<evidence type="ECO:0000256" key="6">
    <source>
        <dbReference type="PROSITE-ProRule" id="PRU00042"/>
    </source>
</evidence>
<feature type="compositionally biased region" description="Low complexity" evidence="7">
    <location>
        <begin position="379"/>
        <end position="401"/>
    </location>
</feature>
<feature type="compositionally biased region" description="Basic and acidic residues" evidence="7">
    <location>
        <begin position="419"/>
        <end position="429"/>
    </location>
</feature>
<keyword evidence="4" id="KW-0862">Zinc</keyword>
<dbReference type="InterPro" id="IPR050527">
    <property type="entry name" value="Snail/Krueppel_Znf"/>
</dbReference>
<dbReference type="Pfam" id="PF00096">
    <property type="entry name" value="zf-C2H2"/>
    <property type="match status" value="2"/>
</dbReference>
<feature type="region of interest" description="Disordered" evidence="7">
    <location>
        <begin position="523"/>
        <end position="547"/>
    </location>
</feature>
<dbReference type="FunFam" id="3.30.160.60:FF:000446">
    <property type="entry name" value="Zinc finger protein"/>
    <property type="match status" value="1"/>
</dbReference>
<feature type="region of interest" description="Disordered" evidence="7">
    <location>
        <begin position="1"/>
        <end position="20"/>
    </location>
</feature>
<feature type="compositionally biased region" description="Polar residues" evidence="7">
    <location>
        <begin position="352"/>
        <end position="369"/>
    </location>
</feature>
<dbReference type="Proteomes" id="UP001175271">
    <property type="component" value="Unassembled WGS sequence"/>
</dbReference>
<protein>
    <recommendedName>
        <fullName evidence="8">C2H2-type domain-containing protein</fullName>
    </recommendedName>
</protein>
<feature type="domain" description="C2H2-type" evidence="8">
    <location>
        <begin position="51"/>
        <end position="69"/>
    </location>
</feature>
<evidence type="ECO:0000259" key="8">
    <source>
        <dbReference type="PROSITE" id="PS50157"/>
    </source>
</evidence>
<feature type="region of interest" description="Disordered" evidence="7">
    <location>
        <begin position="575"/>
        <end position="615"/>
    </location>
</feature>
<feature type="domain" description="C2H2-type" evidence="8">
    <location>
        <begin position="475"/>
        <end position="502"/>
    </location>
</feature>
<dbReference type="GO" id="GO:0000981">
    <property type="term" value="F:DNA-binding transcription factor activity, RNA polymerase II-specific"/>
    <property type="evidence" value="ECO:0007669"/>
    <property type="project" value="TreeGrafter"/>
</dbReference>
<evidence type="ECO:0000256" key="4">
    <source>
        <dbReference type="ARBA" id="ARBA00022833"/>
    </source>
</evidence>
<dbReference type="GO" id="GO:0005634">
    <property type="term" value="C:nucleus"/>
    <property type="evidence" value="ECO:0007669"/>
    <property type="project" value="UniProtKB-ARBA"/>
</dbReference>
<feature type="compositionally biased region" description="Pro residues" evidence="7">
    <location>
        <begin position="156"/>
        <end position="166"/>
    </location>
</feature>
<feature type="compositionally biased region" description="Pro residues" evidence="7">
    <location>
        <begin position="195"/>
        <end position="204"/>
    </location>
</feature>
<evidence type="ECO:0000256" key="5">
    <source>
        <dbReference type="ARBA" id="ARBA00023242"/>
    </source>
</evidence>
<dbReference type="PANTHER" id="PTHR24388">
    <property type="entry name" value="ZINC FINGER PROTEIN"/>
    <property type="match status" value="1"/>
</dbReference>
<dbReference type="PROSITE" id="PS50157">
    <property type="entry name" value="ZINC_FINGER_C2H2_2"/>
    <property type="match status" value="2"/>
</dbReference>
<dbReference type="GO" id="GO:0000978">
    <property type="term" value="F:RNA polymerase II cis-regulatory region sequence-specific DNA binding"/>
    <property type="evidence" value="ECO:0007669"/>
    <property type="project" value="TreeGrafter"/>
</dbReference>
<dbReference type="InterPro" id="IPR036236">
    <property type="entry name" value="Znf_C2H2_sf"/>
</dbReference>
<dbReference type="PROSITE" id="PS00028">
    <property type="entry name" value="ZINC_FINGER_C2H2_1"/>
    <property type="match status" value="2"/>
</dbReference>
<dbReference type="Gene3D" id="3.30.160.60">
    <property type="entry name" value="Classic Zinc Finger"/>
    <property type="match status" value="2"/>
</dbReference>
<feature type="compositionally biased region" description="Basic residues" evidence="7">
    <location>
        <begin position="409"/>
        <end position="418"/>
    </location>
</feature>
<dbReference type="SMART" id="SM00355">
    <property type="entry name" value="ZnF_C2H2"/>
    <property type="match status" value="4"/>
</dbReference>
<dbReference type="PANTHER" id="PTHR24388:SF53">
    <property type="entry name" value="CHORION TRANSCRIPTION FACTOR CF2-RELATED"/>
    <property type="match status" value="1"/>
</dbReference>
<dbReference type="InterPro" id="IPR013087">
    <property type="entry name" value="Znf_C2H2_type"/>
</dbReference>
<reference evidence="9" key="1">
    <citation type="submission" date="2023-06" db="EMBL/GenBank/DDBJ databases">
        <title>Genomic analysis of the entomopathogenic nematode Steinernema hermaphroditum.</title>
        <authorList>
            <person name="Schwarz E.M."/>
            <person name="Heppert J.K."/>
            <person name="Baniya A."/>
            <person name="Schwartz H.T."/>
            <person name="Tan C.-H."/>
            <person name="Antoshechkin I."/>
            <person name="Sternberg P.W."/>
            <person name="Goodrich-Blair H."/>
            <person name="Dillman A.R."/>
        </authorList>
    </citation>
    <scope>NUCLEOTIDE SEQUENCE</scope>
    <source>
        <strain evidence="9">PS9179</strain>
        <tissue evidence="9">Whole animal</tissue>
    </source>
</reference>
<feature type="region of interest" description="Disordered" evidence="7">
    <location>
        <begin position="132"/>
        <end position="207"/>
    </location>
</feature>
<dbReference type="AlphaFoldDB" id="A0AA39IC53"/>
<keyword evidence="2" id="KW-0677">Repeat</keyword>
<comment type="caution">
    <text evidence="9">The sequence shown here is derived from an EMBL/GenBank/DDBJ whole genome shotgun (WGS) entry which is preliminary data.</text>
</comment>
<feature type="compositionally biased region" description="Pro residues" evidence="7">
    <location>
        <begin position="173"/>
        <end position="187"/>
    </location>
</feature>
<keyword evidence="5" id="KW-0539">Nucleus</keyword>
<feature type="compositionally biased region" description="Polar residues" evidence="7">
    <location>
        <begin position="597"/>
        <end position="615"/>
    </location>
</feature>
<gene>
    <name evidence="9" type="ORF">QR680_014729</name>
</gene>
<keyword evidence="10" id="KW-1185">Reference proteome</keyword>
<sequence>MLTSQPNSRYGSSAQRDCQQPSTSGAYYAVQNKPSTSGQYFYRSPYAAVMFQCSECQKKFETREELYVHCEECLVELFENEAMNALANISAVSQRPHASSSYRSQHHVPAGIVAKSAVPIISPRISTRTKHAEINGITVTPTPPSLARTYTHPQPLSQPLPPPQPQPRQRQRQPPPQPQPLPPPPRPQQRIQRQPQPPPQPPPEPEPEVIYYEENEIVESYDAYPQEHQDPGYDHISEYPIDQMPKTTENSTTAVDIAQSTHFSSTSGNEYYVTVETAIAWNGVDLTELDEDVLLDESTPSQRDPQPQQQQQQELHTIEQPAVTVTQAEVEEEMYEYVDEAHYLQESDEPQMAQNGHTSTYAPEPSTSMRYAHHESTPSTSANYGGYSSASRSSPSVYAPAQQPAPRQYGKRKGRTRYRINDTNHEDGPPKLNAQKKTTTYEEGKPKMECPTCGLILYRHNFSTHYRIHTGEMPFSCDYCSKRFRTTSSLKVHIRAHTGEKPYQCPKCPYACITKRNLDRHITNNHEKNNGELGENGPRYRKSRYRDGDYGSATTGVIWKPTSYLSNQTPYSANYGRPISVPVPVNPPPTRNPYAMPSTSGLTQKVPRNSVASRW</sequence>
<dbReference type="GO" id="GO:0008270">
    <property type="term" value="F:zinc ion binding"/>
    <property type="evidence" value="ECO:0007669"/>
    <property type="project" value="UniProtKB-KW"/>
</dbReference>
<evidence type="ECO:0000256" key="7">
    <source>
        <dbReference type="SAM" id="MobiDB-lite"/>
    </source>
</evidence>
<keyword evidence="1" id="KW-0479">Metal-binding</keyword>
<evidence type="ECO:0000313" key="9">
    <source>
        <dbReference type="EMBL" id="KAK0420509.1"/>
    </source>
</evidence>